<dbReference type="InterPro" id="IPR028215">
    <property type="entry name" value="Refilin"/>
</dbReference>
<comment type="subunit">
    <text evidence="3">Interacts with FLNA and FLNB.</text>
</comment>
<sequence>MVGHLHLQAMDDSLKGKNREGLLDSPDSGLPPSPSPPFYSLSPALLETRSASCTTPTEHHGYYKKESKEGKLLPYLLLNSTGSDTKARMYPVFFGRASRWTPNQSKRSGAIRSETVVAVHNCTWRSYKSELQFEPRQRPLYFQSTTIIFPKRAKNTYRTTLHYNASGSHRWFVSSVQLESSEDASPCIIYTEDL</sequence>
<gene>
    <name evidence="7" type="ORF">AAFF_G00023410</name>
</gene>
<protein>
    <recommendedName>
        <fullName evidence="9">Refilin A</fullName>
    </recommendedName>
</protein>
<dbReference type="GO" id="GO:0061572">
    <property type="term" value="P:actin filament bundle organization"/>
    <property type="evidence" value="ECO:0007669"/>
    <property type="project" value="InterPro"/>
</dbReference>
<dbReference type="GO" id="GO:0031005">
    <property type="term" value="F:filamin binding"/>
    <property type="evidence" value="ECO:0007669"/>
    <property type="project" value="InterPro"/>
</dbReference>
<dbReference type="AlphaFoldDB" id="A0AAD7T5X3"/>
<name>A0AAD7T5X3_9TELE</name>
<dbReference type="GO" id="GO:0061182">
    <property type="term" value="P:negative regulation of chondrocyte development"/>
    <property type="evidence" value="ECO:0007669"/>
    <property type="project" value="TreeGrafter"/>
</dbReference>
<dbReference type="GO" id="GO:0032432">
    <property type="term" value="C:actin filament bundle"/>
    <property type="evidence" value="ECO:0007669"/>
    <property type="project" value="TreeGrafter"/>
</dbReference>
<dbReference type="PANTHER" id="PTHR31848:SF0">
    <property type="entry name" value="REFILIN-A"/>
    <property type="match status" value="1"/>
</dbReference>
<comment type="subcellular location">
    <subcellularLocation>
        <location evidence="1">Cytoplasm</location>
        <location evidence="1">Cytoskeleton</location>
    </subcellularLocation>
</comment>
<dbReference type="GO" id="GO:0048705">
    <property type="term" value="P:skeletal system morphogenesis"/>
    <property type="evidence" value="ECO:0007669"/>
    <property type="project" value="TreeGrafter"/>
</dbReference>
<evidence type="ECO:0000313" key="7">
    <source>
        <dbReference type="EMBL" id="KAJ8414818.1"/>
    </source>
</evidence>
<comment type="similarity">
    <text evidence="2">Belongs to the Refilin family.</text>
</comment>
<dbReference type="Pfam" id="PF15068">
    <property type="entry name" value="FAM101"/>
    <property type="match status" value="2"/>
</dbReference>
<dbReference type="GO" id="GO:1900158">
    <property type="term" value="P:negative regulation of bone mineralization involved in bone maturation"/>
    <property type="evidence" value="ECO:0007669"/>
    <property type="project" value="TreeGrafter"/>
</dbReference>
<feature type="region of interest" description="Disordered" evidence="6">
    <location>
        <begin position="16"/>
        <end position="38"/>
    </location>
</feature>
<accession>A0AAD7T5X3</accession>
<evidence type="ECO:0000256" key="3">
    <source>
        <dbReference type="ARBA" id="ARBA00011189"/>
    </source>
</evidence>
<comment type="caution">
    <text evidence="7">The sequence shown here is derived from an EMBL/GenBank/DDBJ whole genome shotgun (WGS) entry which is preliminary data.</text>
</comment>
<dbReference type="PANTHER" id="PTHR31848">
    <property type="match status" value="1"/>
</dbReference>
<evidence type="ECO:0000256" key="4">
    <source>
        <dbReference type="ARBA" id="ARBA00022490"/>
    </source>
</evidence>
<keyword evidence="5" id="KW-0206">Cytoskeleton</keyword>
<evidence type="ECO:0000256" key="5">
    <source>
        <dbReference type="ARBA" id="ARBA00023212"/>
    </source>
</evidence>
<keyword evidence="4" id="KW-0963">Cytoplasm</keyword>
<evidence type="ECO:0008006" key="9">
    <source>
        <dbReference type="Google" id="ProtNLM"/>
    </source>
</evidence>
<organism evidence="7 8">
    <name type="scientific">Aldrovandia affinis</name>
    <dbReference type="NCBI Taxonomy" id="143900"/>
    <lineage>
        <taxon>Eukaryota</taxon>
        <taxon>Metazoa</taxon>
        <taxon>Chordata</taxon>
        <taxon>Craniata</taxon>
        <taxon>Vertebrata</taxon>
        <taxon>Euteleostomi</taxon>
        <taxon>Actinopterygii</taxon>
        <taxon>Neopterygii</taxon>
        <taxon>Teleostei</taxon>
        <taxon>Notacanthiformes</taxon>
        <taxon>Halosauridae</taxon>
        <taxon>Aldrovandia</taxon>
    </lineage>
</organism>
<evidence type="ECO:0000256" key="2">
    <source>
        <dbReference type="ARBA" id="ARBA00009886"/>
    </source>
</evidence>
<proteinExistence type="inferred from homology"/>
<keyword evidence="8" id="KW-1185">Reference proteome</keyword>
<dbReference type="Proteomes" id="UP001221898">
    <property type="component" value="Unassembled WGS sequence"/>
</dbReference>
<evidence type="ECO:0000313" key="8">
    <source>
        <dbReference type="Proteomes" id="UP001221898"/>
    </source>
</evidence>
<dbReference type="EMBL" id="JAINUG010000011">
    <property type="protein sequence ID" value="KAJ8414818.1"/>
    <property type="molecule type" value="Genomic_DNA"/>
</dbReference>
<reference evidence="7" key="1">
    <citation type="journal article" date="2023" name="Science">
        <title>Genome structures resolve the early diversification of teleost fishes.</title>
        <authorList>
            <person name="Parey E."/>
            <person name="Louis A."/>
            <person name="Montfort J."/>
            <person name="Bouchez O."/>
            <person name="Roques C."/>
            <person name="Iampietro C."/>
            <person name="Lluch J."/>
            <person name="Castinel A."/>
            <person name="Donnadieu C."/>
            <person name="Desvignes T."/>
            <person name="Floi Bucao C."/>
            <person name="Jouanno E."/>
            <person name="Wen M."/>
            <person name="Mejri S."/>
            <person name="Dirks R."/>
            <person name="Jansen H."/>
            <person name="Henkel C."/>
            <person name="Chen W.J."/>
            <person name="Zahm M."/>
            <person name="Cabau C."/>
            <person name="Klopp C."/>
            <person name="Thompson A.W."/>
            <person name="Robinson-Rechavi M."/>
            <person name="Braasch I."/>
            <person name="Lecointre G."/>
            <person name="Bobe J."/>
            <person name="Postlethwait J.H."/>
            <person name="Berthelot C."/>
            <person name="Roest Crollius H."/>
            <person name="Guiguen Y."/>
        </authorList>
    </citation>
    <scope>NUCLEOTIDE SEQUENCE</scope>
    <source>
        <strain evidence="7">NC1722</strain>
    </source>
</reference>
<evidence type="ECO:0000256" key="6">
    <source>
        <dbReference type="SAM" id="MobiDB-lite"/>
    </source>
</evidence>
<evidence type="ECO:0000256" key="1">
    <source>
        <dbReference type="ARBA" id="ARBA00004245"/>
    </source>
</evidence>